<comment type="catalytic activity">
    <reaction evidence="1 9">
        <text>Endohydrolysis of (1-&gt;4)-beta-D-glucosidic linkages in cellulose, lichenin and cereal beta-D-glucans.</text>
        <dbReference type="EC" id="3.2.1.4"/>
    </reaction>
</comment>
<keyword evidence="7 8" id="KW-0624">Polysaccharide degradation</keyword>
<dbReference type="EC" id="3.2.1.4" evidence="9"/>
<keyword evidence="6 8" id="KW-0326">Glycosidase</keyword>
<accession>A0AAN9XVA2</accession>
<keyword evidence="13" id="KW-1185">Reference proteome</keyword>
<dbReference type="GO" id="GO:0030245">
    <property type="term" value="P:cellulose catabolic process"/>
    <property type="evidence" value="ECO:0007669"/>
    <property type="project" value="UniProtKB-KW"/>
</dbReference>
<dbReference type="InterPro" id="IPR001701">
    <property type="entry name" value="Glyco_hydro_9"/>
</dbReference>
<keyword evidence="3 8" id="KW-0378">Hydrolase</keyword>
<evidence type="ECO:0000256" key="3">
    <source>
        <dbReference type="ARBA" id="ARBA00022801"/>
    </source>
</evidence>
<dbReference type="InterPro" id="IPR008928">
    <property type="entry name" value="6-hairpin_glycosidase_sf"/>
</dbReference>
<name>A0AAN9XVA2_PSOTE</name>
<evidence type="ECO:0000256" key="7">
    <source>
        <dbReference type="ARBA" id="ARBA00023326"/>
    </source>
</evidence>
<dbReference type="AlphaFoldDB" id="A0AAN9XVA2"/>
<dbReference type="EMBL" id="JAYMYS010000001">
    <property type="protein sequence ID" value="KAK7410672.1"/>
    <property type="molecule type" value="Genomic_DNA"/>
</dbReference>
<dbReference type="SUPFAM" id="SSF48208">
    <property type="entry name" value="Six-hairpin glycosidases"/>
    <property type="match status" value="1"/>
</dbReference>
<keyword evidence="10" id="KW-0472">Membrane</keyword>
<keyword evidence="10" id="KW-1133">Transmembrane helix</keyword>
<feature type="domain" description="Glycoside hydrolase family 9" evidence="11">
    <location>
        <begin position="115"/>
        <end position="588"/>
    </location>
</feature>
<evidence type="ECO:0000313" key="12">
    <source>
        <dbReference type="EMBL" id="KAK7410672.1"/>
    </source>
</evidence>
<dbReference type="Proteomes" id="UP001386955">
    <property type="component" value="Unassembled WGS sequence"/>
</dbReference>
<reference evidence="12 13" key="1">
    <citation type="submission" date="2024-01" db="EMBL/GenBank/DDBJ databases">
        <title>The genomes of 5 underutilized Papilionoideae crops provide insights into root nodulation and disease resistanc.</title>
        <authorList>
            <person name="Jiang F."/>
        </authorList>
    </citation>
    <scope>NUCLEOTIDE SEQUENCE [LARGE SCALE GENOMIC DNA]</scope>
    <source>
        <strain evidence="12">DUOXIRENSHENG_FW03</strain>
        <tissue evidence="12">Leaves</tissue>
    </source>
</reference>
<dbReference type="Gene3D" id="1.50.10.10">
    <property type="match status" value="1"/>
</dbReference>
<gene>
    <name evidence="12" type="ORF">VNO78_01650</name>
</gene>
<evidence type="ECO:0000256" key="1">
    <source>
        <dbReference type="ARBA" id="ARBA00000966"/>
    </source>
</evidence>
<dbReference type="InterPro" id="IPR012341">
    <property type="entry name" value="6hp_glycosidase-like_sf"/>
</dbReference>
<dbReference type="PANTHER" id="PTHR22298">
    <property type="entry name" value="ENDO-1,4-BETA-GLUCANASE"/>
    <property type="match status" value="1"/>
</dbReference>
<evidence type="ECO:0000256" key="6">
    <source>
        <dbReference type="ARBA" id="ARBA00023295"/>
    </source>
</evidence>
<evidence type="ECO:0000256" key="8">
    <source>
        <dbReference type="PROSITE-ProRule" id="PRU10059"/>
    </source>
</evidence>
<dbReference type="PROSITE" id="PS00592">
    <property type="entry name" value="GH9_2"/>
    <property type="match status" value="1"/>
</dbReference>
<evidence type="ECO:0000256" key="2">
    <source>
        <dbReference type="ARBA" id="ARBA00007072"/>
    </source>
</evidence>
<evidence type="ECO:0000259" key="11">
    <source>
        <dbReference type="Pfam" id="PF00759"/>
    </source>
</evidence>
<evidence type="ECO:0000256" key="9">
    <source>
        <dbReference type="RuleBase" id="RU361166"/>
    </source>
</evidence>
<sequence length="609" mass="68346">MPPTVSSTFESEKYPVRYVHTVSEAGRLLPSASRWNSIALDFKLAPNSSTAYEFIPSQYPKSVDYNLVITDRKHFHCFILVLVTIVFGILAAVLVVHFLPQKHKHQGSSINLKLAINQALTFYDAQKSGHYPRNSPVKFRGDSGLQDGDSAKTDLTGGFYDSGNNIKFTFTTAYTVTLLSWTVMEYQSKYADIGELDHVRDIIRWGSDYLFKVFIQPDSTAGSNLTLYSQVGSTVSNNDEQNDVNCWQRPEDMKYKRPVSICDGSASDLAGEIVAALSAASIVFKEEKDYCRRLVQAAESLFEAIINEDPSKQGTYSMVDACGKQARMLYNSTSYKDELAWGATWLFLATENTDYLANATAFFLSAKSNESSVDKGVVYWNNKLNAVEVLLTGIRYFRDPGFPHEDVLKLSSNSTDALMCSYLFDKYFSRTPGGLIILKPDDNEPLLQYAATASFLSKLYSDYLDHLKMSSASCKTDAFSVEMLRDFATSQVNYILGENPMKMSYLVGYGDRFPVQVHHRSASIPWNNQYYNCDDGKKWLNSRDPNPQVLFGAMVGGPDINDNFMDQRINQKFTEPNIASNAGLVAALIAIQDPPYNSRDFKNSFWGWT</sequence>
<keyword evidence="10" id="KW-0812">Transmembrane</keyword>
<keyword evidence="4 9" id="KW-0136">Cellulose degradation</keyword>
<dbReference type="GO" id="GO:0008810">
    <property type="term" value="F:cellulase activity"/>
    <property type="evidence" value="ECO:0007669"/>
    <property type="project" value="UniProtKB-EC"/>
</dbReference>
<organism evidence="12 13">
    <name type="scientific">Psophocarpus tetragonolobus</name>
    <name type="common">Winged bean</name>
    <name type="synonym">Dolichos tetragonolobus</name>
    <dbReference type="NCBI Taxonomy" id="3891"/>
    <lineage>
        <taxon>Eukaryota</taxon>
        <taxon>Viridiplantae</taxon>
        <taxon>Streptophyta</taxon>
        <taxon>Embryophyta</taxon>
        <taxon>Tracheophyta</taxon>
        <taxon>Spermatophyta</taxon>
        <taxon>Magnoliopsida</taxon>
        <taxon>eudicotyledons</taxon>
        <taxon>Gunneridae</taxon>
        <taxon>Pentapetalae</taxon>
        <taxon>rosids</taxon>
        <taxon>fabids</taxon>
        <taxon>Fabales</taxon>
        <taxon>Fabaceae</taxon>
        <taxon>Papilionoideae</taxon>
        <taxon>50 kb inversion clade</taxon>
        <taxon>NPAAA clade</taxon>
        <taxon>indigoferoid/millettioid clade</taxon>
        <taxon>Phaseoleae</taxon>
        <taxon>Psophocarpus</taxon>
    </lineage>
</organism>
<proteinExistence type="inferred from homology"/>
<protein>
    <recommendedName>
        <fullName evidence="9">Endoglucanase</fullName>
        <ecNumber evidence="9">3.2.1.4</ecNumber>
    </recommendedName>
</protein>
<keyword evidence="5 8" id="KW-0119">Carbohydrate metabolism</keyword>
<comment type="similarity">
    <text evidence="2 8 9">Belongs to the glycosyl hydrolase 9 (cellulase E) family.</text>
</comment>
<evidence type="ECO:0000313" key="13">
    <source>
        <dbReference type="Proteomes" id="UP001386955"/>
    </source>
</evidence>
<feature type="transmembrane region" description="Helical" evidence="10">
    <location>
        <begin position="77"/>
        <end position="99"/>
    </location>
</feature>
<dbReference type="InterPro" id="IPR018221">
    <property type="entry name" value="Glyco_hydro_9_His_AS"/>
</dbReference>
<feature type="active site" evidence="8">
    <location>
        <position position="518"/>
    </location>
</feature>
<evidence type="ECO:0000256" key="5">
    <source>
        <dbReference type="ARBA" id="ARBA00023277"/>
    </source>
</evidence>
<evidence type="ECO:0000256" key="10">
    <source>
        <dbReference type="SAM" id="Phobius"/>
    </source>
</evidence>
<comment type="caution">
    <text evidence="12">The sequence shown here is derived from an EMBL/GenBank/DDBJ whole genome shotgun (WGS) entry which is preliminary data.</text>
</comment>
<evidence type="ECO:0000256" key="4">
    <source>
        <dbReference type="ARBA" id="ARBA00023001"/>
    </source>
</evidence>
<dbReference type="Pfam" id="PF00759">
    <property type="entry name" value="Glyco_hydro_9"/>
    <property type="match status" value="1"/>
</dbReference>